<evidence type="ECO:0000313" key="2">
    <source>
        <dbReference type="EMBL" id="GAH66607.1"/>
    </source>
</evidence>
<sequence>LKAESGNLTFSLKDKKVSIKSLVLNSGKSQLYVQGEVDLEEGLPLDLRVNFLNQSISHLMSYFLPPDLISKFRGKATGSLEIKGNYASPDLYLSALIEDAQLEKVPLNSIEVKLEKIGSMVRINLLKLSQRKGELVAEGWINLDEDNKNLDIQFSADNVDLSQLSNLFGIEDEIKGLVNFEAEATGDIDLPNISFSAKVEKGKFQDFIFDNLTFEALYNQDILEVKQFVLDKEGYQIKGMGKIPYEFSSMGKEKMT</sequence>
<dbReference type="InterPro" id="IPR007844">
    <property type="entry name" value="AsmA"/>
</dbReference>
<comment type="caution">
    <text evidence="2">The sequence shown here is derived from an EMBL/GenBank/DDBJ whole genome shotgun (WGS) entry which is preliminary data.</text>
</comment>
<name>X1HB51_9ZZZZ</name>
<evidence type="ECO:0000259" key="1">
    <source>
        <dbReference type="Pfam" id="PF05170"/>
    </source>
</evidence>
<gene>
    <name evidence="2" type="ORF">S03H2_54425</name>
</gene>
<feature type="non-terminal residue" evidence="2">
    <location>
        <position position="256"/>
    </location>
</feature>
<dbReference type="AlphaFoldDB" id="X1HB51"/>
<proteinExistence type="predicted"/>
<feature type="domain" description="AsmA" evidence="1">
    <location>
        <begin position="93"/>
        <end position="186"/>
    </location>
</feature>
<dbReference type="EMBL" id="BARU01034700">
    <property type="protein sequence ID" value="GAH66607.1"/>
    <property type="molecule type" value="Genomic_DNA"/>
</dbReference>
<feature type="non-terminal residue" evidence="2">
    <location>
        <position position="1"/>
    </location>
</feature>
<protein>
    <recommendedName>
        <fullName evidence="1">AsmA domain-containing protein</fullName>
    </recommendedName>
</protein>
<reference evidence="2" key="1">
    <citation type="journal article" date="2014" name="Front. Microbiol.">
        <title>High frequency of phylogenetically diverse reductive dehalogenase-homologous genes in deep subseafloor sedimentary metagenomes.</title>
        <authorList>
            <person name="Kawai M."/>
            <person name="Futagami T."/>
            <person name="Toyoda A."/>
            <person name="Takaki Y."/>
            <person name="Nishi S."/>
            <person name="Hori S."/>
            <person name="Arai W."/>
            <person name="Tsubouchi T."/>
            <person name="Morono Y."/>
            <person name="Uchiyama I."/>
            <person name="Ito T."/>
            <person name="Fujiyama A."/>
            <person name="Inagaki F."/>
            <person name="Takami H."/>
        </authorList>
    </citation>
    <scope>NUCLEOTIDE SEQUENCE</scope>
    <source>
        <strain evidence="2">Expedition CK06-06</strain>
    </source>
</reference>
<accession>X1HB51</accession>
<dbReference type="Pfam" id="PF05170">
    <property type="entry name" value="AsmA"/>
    <property type="match status" value="1"/>
</dbReference>
<organism evidence="2">
    <name type="scientific">marine sediment metagenome</name>
    <dbReference type="NCBI Taxonomy" id="412755"/>
    <lineage>
        <taxon>unclassified sequences</taxon>
        <taxon>metagenomes</taxon>
        <taxon>ecological metagenomes</taxon>
    </lineage>
</organism>